<evidence type="ECO:0000256" key="2">
    <source>
        <dbReference type="ARBA" id="ARBA00022490"/>
    </source>
</evidence>
<dbReference type="Pfam" id="PF01113">
    <property type="entry name" value="DapB_N"/>
    <property type="match status" value="1"/>
</dbReference>
<dbReference type="InterPro" id="IPR023940">
    <property type="entry name" value="DHDPR_bac"/>
</dbReference>
<keyword evidence="7" id="KW-0520">NAD</keyword>
<dbReference type="InterPro" id="IPR000846">
    <property type="entry name" value="DapB_N"/>
</dbReference>
<evidence type="ECO:0000256" key="8">
    <source>
        <dbReference type="ARBA" id="ARBA00023154"/>
    </source>
</evidence>
<keyword evidence="6" id="KW-0560">Oxidoreductase</keyword>
<evidence type="ECO:0000256" key="4">
    <source>
        <dbReference type="ARBA" id="ARBA00022857"/>
    </source>
</evidence>
<dbReference type="Pfam" id="PF05173">
    <property type="entry name" value="DapB_C"/>
    <property type="match status" value="1"/>
</dbReference>
<dbReference type="Gene3D" id="3.40.50.720">
    <property type="entry name" value="NAD(P)-binding Rossmann-like Domain"/>
    <property type="match status" value="1"/>
</dbReference>
<dbReference type="HOGENOM" id="CLU_047479_2_2_6"/>
<keyword evidence="5" id="KW-0220">Diaminopimelate biosynthesis</keyword>
<keyword evidence="4" id="KW-0521">NADP</keyword>
<evidence type="ECO:0000313" key="12">
    <source>
        <dbReference type="EMBL" id="EJP73616.1"/>
    </source>
</evidence>
<accession>J5KPI2</accession>
<dbReference type="EMBL" id="JH611165">
    <property type="protein sequence ID" value="EJP73616.1"/>
    <property type="molecule type" value="Genomic_DNA"/>
</dbReference>
<evidence type="ECO:0000259" key="10">
    <source>
        <dbReference type="Pfam" id="PF01113"/>
    </source>
</evidence>
<dbReference type="GO" id="GO:0008839">
    <property type="term" value="F:4-hydroxy-tetrahydrodipicolinate reductase"/>
    <property type="evidence" value="ECO:0007669"/>
    <property type="project" value="UniProtKB-UniRule"/>
</dbReference>
<evidence type="ECO:0000259" key="11">
    <source>
        <dbReference type="Pfam" id="PF05173"/>
    </source>
</evidence>
<dbReference type="PANTHER" id="PTHR20836:SF7">
    <property type="entry name" value="4-HYDROXY-TETRAHYDRODIPICOLINATE REDUCTASE"/>
    <property type="match status" value="1"/>
</dbReference>
<dbReference type="NCBIfam" id="TIGR00036">
    <property type="entry name" value="dapB"/>
    <property type="match status" value="1"/>
</dbReference>
<dbReference type="SUPFAM" id="SSF51735">
    <property type="entry name" value="NAD(P)-binding Rossmann-fold domains"/>
    <property type="match status" value="1"/>
</dbReference>
<evidence type="ECO:0000256" key="7">
    <source>
        <dbReference type="ARBA" id="ARBA00023027"/>
    </source>
</evidence>
<evidence type="ECO:0000256" key="6">
    <source>
        <dbReference type="ARBA" id="ARBA00023002"/>
    </source>
</evidence>
<evidence type="ECO:0000256" key="3">
    <source>
        <dbReference type="ARBA" id="ARBA00022605"/>
    </source>
</evidence>
<dbReference type="PANTHER" id="PTHR20836">
    <property type="entry name" value="DIHYDRODIPICOLINATE REDUCTASE"/>
    <property type="match status" value="1"/>
</dbReference>
<name>J5KPI2_9GAMM</name>
<dbReference type="GO" id="GO:0019877">
    <property type="term" value="P:diaminopimelate biosynthetic process"/>
    <property type="evidence" value="ECO:0007669"/>
    <property type="project" value="UniProtKB-KW"/>
</dbReference>
<proteinExistence type="inferred from homology"/>
<evidence type="ECO:0000313" key="13">
    <source>
        <dbReference type="Proteomes" id="UP000010116"/>
    </source>
</evidence>
<keyword evidence="2" id="KW-0963">Cytoplasm</keyword>
<keyword evidence="3" id="KW-0028">Amino-acid biosynthesis</keyword>
<gene>
    <name evidence="12" type="ORF">NT02SARS_0224</name>
</gene>
<dbReference type="PIRSF" id="PIRSF000161">
    <property type="entry name" value="DHPR"/>
    <property type="match status" value="1"/>
</dbReference>
<dbReference type="Gene3D" id="3.30.360.10">
    <property type="entry name" value="Dihydrodipicolinate Reductase, domain 2"/>
    <property type="match status" value="1"/>
</dbReference>
<dbReference type="SUPFAM" id="SSF55347">
    <property type="entry name" value="Glyceraldehyde-3-phosphate dehydrogenase-like, C-terminal domain"/>
    <property type="match status" value="1"/>
</dbReference>
<evidence type="ECO:0000256" key="9">
    <source>
        <dbReference type="NCBIfam" id="TIGR00036"/>
    </source>
</evidence>
<reference evidence="12 13" key="1">
    <citation type="journal article" date="2012" name="ISME J.">
        <title>Genomic insights to SAR86, an abundant and uncultivated marine bacterial lineage.</title>
        <authorList>
            <person name="Dupont C.L."/>
            <person name="Rusch D.B."/>
            <person name="Yooseph S."/>
            <person name="Lombardo M.J."/>
            <person name="Richter R.A."/>
            <person name="Valas R."/>
            <person name="Novotny M."/>
            <person name="Yee-Greenbaum J."/>
            <person name="Selengut J.D."/>
            <person name="Haft D.H."/>
            <person name="Halpern A.L."/>
            <person name="Lasken R.S."/>
            <person name="Nealson K."/>
            <person name="Friedman R."/>
            <person name="Venter J.C."/>
        </authorList>
    </citation>
    <scope>NUCLEOTIDE SEQUENCE [LARGE SCALE GENOMIC DNA]</scope>
</reference>
<feature type="domain" description="Dihydrodipicolinate reductase C-terminal" evidence="11">
    <location>
        <begin position="102"/>
        <end position="212"/>
    </location>
</feature>
<dbReference type="AlphaFoldDB" id="J5KPI2"/>
<sequence length="214" mass="23847">MKAVFINGATGKMGTEVFSLLENDKNFKASDSIKTADLIIDFSRPESTIKILKTAVELNIPIIIGTTGFNKNELNQIKKASDHIPILLSYNLSTGIHKLKKILINFLSDNNDLFDCKIIDIHHKNKIDSPSGTAIEIKKIIDSNSNNKIKSIDIDSFREGEFYGIHEIIFSNEKQTINFKHEALSRKIFAAGAVEQIGKIITKSPGLYDLNSIN</sequence>
<dbReference type="InterPro" id="IPR036291">
    <property type="entry name" value="NAD(P)-bd_dom_sf"/>
</dbReference>
<protein>
    <recommendedName>
        <fullName evidence="9">4-hydroxy-tetrahydrodipicolinate reductase</fullName>
        <ecNumber evidence="9">1.17.1.8</ecNumber>
    </recommendedName>
</protein>
<dbReference type="GO" id="GO:0005829">
    <property type="term" value="C:cytosol"/>
    <property type="evidence" value="ECO:0007669"/>
    <property type="project" value="TreeGrafter"/>
</dbReference>
<evidence type="ECO:0000256" key="5">
    <source>
        <dbReference type="ARBA" id="ARBA00022915"/>
    </source>
</evidence>
<feature type="domain" description="Dihydrodipicolinate reductase N-terminal" evidence="10">
    <location>
        <begin position="31"/>
        <end position="91"/>
    </location>
</feature>
<organism evidence="12 13">
    <name type="scientific">SAR86 cluster bacterium SAR86B</name>
    <dbReference type="NCBI Taxonomy" id="1123867"/>
    <lineage>
        <taxon>Bacteria</taxon>
        <taxon>Pseudomonadati</taxon>
        <taxon>Pseudomonadota</taxon>
        <taxon>Gammaproteobacteria</taxon>
        <taxon>SAR86 cluster</taxon>
    </lineage>
</organism>
<dbReference type="InterPro" id="IPR022663">
    <property type="entry name" value="DapB_C"/>
</dbReference>
<keyword evidence="8" id="KW-0457">Lysine biosynthesis</keyword>
<dbReference type="Proteomes" id="UP000010116">
    <property type="component" value="Unassembled WGS sequence"/>
</dbReference>
<dbReference type="EC" id="1.17.1.8" evidence="9"/>
<dbReference type="CDD" id="cd02274">
    <property type="entry name" value="DHDPR_N"/>
    <property type="match status" value="1"/>
</dbReference>
<comment type="similarity">
    <text evidence="1">Belongs to the DapB family.</text>
</comment>
<dbReference type="GO" id="GO:0009089">
    <property type="term" value="P:lysine biosynthetic process via diaminopimelate"/>
    <property type="evidence" value="ECO:0007669"/>
    <property type="project" value="UniProtKB-UniRule"/>
</dbReference>
<evidence type="ECO:0000256" key="1">
    <source>
        <dbReference type="ARBA" id="ARBA00006642"/>
    </source>
</evidence>